<feature type="non-terminal residue" evidence="1">
    <location>
        <position position="1"/>
    </location>
</feature>
<protein>
    <submittedName>
        <fullName evidence="1">Uncharacterized protein</fullName>
    </submittedName>
</protein>
<dbReference type="EMBL" id="MU118001">
    <property type="protein sequence ID" value="KAF9649215.1"/>
    <property type="molecule type" value="Genomic_DNA"/>
</dbReference>
<name>A0ACB6ZIF2_THEGA</name>
<keyword evidence="2" id="KW-1185">Reference proteome</keyword>
<sequence length="137" mass="15226">GIGIVVHRRRNLSEQGKALDVERLNAHKAKLIIPNPQTRRVTISRPLPLVPTWSFHLRSTPRHYAKSTVVHVYFSAAGRGRGQQEANRRAFHVYSSSAYTVKPSTAPVLSATCRTCSCGLMDSAAPIHAEPCFPRKR</sequence>
<organism evidence="1 2">
    <name type="scientific">Thelephora ganbajun</name>
    <name type="common">Ganba fungus</name>
    <dbReference type="NCBI Taxonomy" id="370292"/>
    <lineage>
        <taxon>Eukaryota</taxon>
        <taxon>Fungi</taxon>
        <taxon>Dikarya</taxon>
        <taxon>Basidiomycota</taxon>
        <taxon>Agaricomycotina</taxon>
        <taxon>Agaricomycetes</taxon>
        <taxon>Thelephorales</taxon>
        <taxon>Thelephoraceae</taxon>
        <taxon>Thelephora</taxon>
    </lineage>
</organism>
<accession>A0ACB6ZIF2</accession>
<evidence type="ECO:0000313" key="1">
    <source>
        <dbReference type="EMBL" id="KAF9649215.1"/>
    </source>
</evidence>
<proteinExistence type="predicted"/>
<dbReference type="Proteomes" id="UP000886501">
    <property type="component" value="Unassembled WGS sequence"/>
</dbReference>
<gene>
    <name evidence="1" type="ORF">BDM02DRAFT_3095179</name>
</gene>
<reference evidence="1" key="1">
    <citation type="submission" date="2019-10" db="EMBL/GenBank/DDBJ databases">
        <authorList>
            <consortium name="DOE Joint Genome Institute"/>
            <person name="Kuo A."/>
            <person name="Miyauchi S."/>
            <person name="Kiss E."/>
            <person name="Drula E."/>
            <person name="Kohler A."/>
            <person name="Sanchez-Garcia M."/>
            <person name="Andreopoulos B."/>
            <person name="Barry K.W."/>
            <person name="Bonito G."/>
            <person name="Buee M."/>
            <person name="Carver A."/>
            <person name="Chen C."/>
            <person name="Cichocki N."/>
            <person name="Clum A."/>
            <person name="Culley D."/>
            <person name="Crous P.W."/>
            <person name="Fauchery L."/>
            <person name="Girlanda M."/>
            <person name="Hayes R."/>
            <person name="Keri Z."/>
            <person name="Labutti K."/>
            <person name="Lipzen A."/>
            <person name="Lombard V."/>
            <person name="Magnuson J."/>
            <person name="Maillard F."/>
            <person name="Morin E."/>
            <person name="Murat C."/>
            <person name="Nolan M."/>
            <person name="Ohm R."/>
            <person name="Pangilinan J."/>
            <person name="Pereira M."/>
            <person name="Perotto S."/>
            <person name="Peter M."/>
            <person name="Riley R."/>
            <person name="Sitrit Y."/>
            <person name="Stielow B."/>
            <person name="Szollosi G."/>
            <person name="Zifcakova L."/>
            <person name="Stursova M."/>
            <person name="Spatafora J.W."/>
            <person name="Tedersoo L."/>
            <person name="Vaario L.-M."/>
            <person name="Yamada A."/>
            <person name="Yan M."/>
            <person name="Wang P."/>
            <person name="Xu J."/>
            <person name="Bruns T."/>
            <person name="Baldrian P."/>
            <person name="Vilgalys R."/>
            <person name="Henrissat B."/>
            <person name="Grigoriev I.V."/>
            <person name="Hibbett D."/>
            <person name="Nagy L.G."/>
            <person name="Martin F.M."/>
        </authorList>
    </citation>
    <scope>NUCLEOTIDE SEQUENCE</scope>
    <source>
        <strain evidence="1">P2</strain>
    </source>
</reference>
<evidence type="ECO:0000313" key="2">
    <source>
        <dbReference type="Proteomes" id="UP000886501"/>
    </source>
</evidence>
<comment type="caution">
    <text evidence="1">The sequence shown here is derived from an EMBL/GenBank/DDBJ whole genome shotgun (WGS) entry which is preliminary data.</text>
</comment>
<reference evidence="1" key="2">
    <citation type="journal article" date="2020" name="Nat. Commun.">
        <title>Large-scale genome sequencing of mycorrhizal fungi provides insights into the early evolution of symbiotic traits.</title>
        <authorList>
            <person name="Miyauchi S."/>
            <person name="Kiss E."/>
            <person name="Kuo A."/>
            <person name="Drula E."/>
            <person name="Kohler A."/>
            <person name="Sanchez-Garcia M."/>
            <person name="Morin E."/>
            <person name="Andreopoulos B."/>
            <person name="Barry K.W."/>
            <person name="Bonito G."/>
            <person name="Buee M."/>
            <person name="Carver A."/>
            <person name="Chen C."/>
            <person name="Cichocki N."/>
            <person name="Clum A."/>
            <person name="Culley D."/>
            <person name="Crous P.W."/>
            <person name="Fauchery L."/>
            <person name="Girlanda M."/>
            <person name="Hayes R.D."/>
            <person name="Keri Z."/>
            <person name="LaButti K."/>
            <person name="Lipzen A."/>
            <person name="Lombard V."/>
            <person name="Magnuson J."/>
            <person name="Maillard F."/>
            <person name="Murat C."/>
            <person name="Nolan M."/>
            <person name="Ohm R.A."/>
            <person name="Pangilinan J."/>
            <person name="Pereira M.F."/>
            <person name="Perotto S."/>
            <person name="Peter M."/>
            <person name="Pfister S."/>
            <person name="Riley R."/>
            <person name="Sitrit Y."/>
            <person name="Stielow J.B."/>
            <person name="Szollosi G."/>
            <person name="Zifcakova L."/>
            <person name="Stursova M."/>
            <person name="Spatafora J.W."/>
            <person name="Tedersoo L."/>
            <person name="Vaario L.M."/>
            <person name="Yamada A."/>
            <person name="Yan M."/>
            <person name="Wang P."/>
            <person name="Xu J."/>
            <person name="Bruns T."/>
            <person name="Baldrian P."/>
            <person name="Vilgalys R."/>
            <person name="Dunand C."/>
            <person name="Henrissat B."/>
            <person name="Grigoriev I.V."/>
            <person name="Hibbett D."/>
            <person name="Nagy L.G."/>
            <person name="Martin F.M."/>
        </authorList>
    </citation>
    <scope>NUCLEOTIDE SEQUENCE</scope>
    <source>
        <strain evidence="1">P2</strain>
    </source>
</reference>